<dbReference type="PANTHER" id="PTHR47506:SF6">
    <property type="entry name" value="HTH-TYPE TRANSCRIPTIONAL REPRESSOR NEMR"/>
    <property type="match status" value="1"/>
</dbReference>
<dbReference type="Proteomes" id="UP000286576">
    <property type="component" value="Unassembled WGS sequence"/>
</dbReference>
<evidence type="ECO:0000256" key="4">
    <source>
        <dbReference type="PROSITE-ProRule" id="PRU00335"/>
    </source>
</evidence>
<feature type="DNA-binding region" description="H-T-H motif" evidence="4">
    <location>
        <begin position="262"/>
        <end position="281"/>
    </location>
</feature>
<evidence type="ECO:0000313" key="7">
    <source>
        <dbReference type="EMBL" id="RIV85005.1"/>
    </source>
</evidence>
<evidence type="ECO:0000256" key="1">
    <source>
        <dbReference type="ARBA" id="ARBA00023015"/>
    </source>
</evidence>
<feature type="DNA-binding region" description="H-T-H motif" evidence="4">
    <location>
        <begin position="54"/>
        <end position="73"/>
    </location>
</feature>
<dbReference type="InterPro" id="IPR001647">
    <property type="entry name" value="HTH_TetR"/>
</dbReference>
<accession>A0A418NR05</accession>
<dbReference type="PRINTS" id="PR00455">
    <property type="entry name" value="HTHTETR"/>
</dbReference>
<dbReference type="Pfam" id="PF00440">
    <property type="entry name" value="TetR_N"/>
    <property type="match status" value="2"/>
</dbReference>
<evidence type="ECO:0000256" key="3">
    <source>
        <dbReference type="ARBA" id="ARBA00023163"/>
    </source>
</evidence>
<dbReference type="Gene3D" id="1.10.357.10">
    <property type="entry name" value="Tetracycline Repressor, domain 2"/>
    <property type="match status" value="2"/>
</dbReference>
<feature type="region of interest" description="Disordered" evidence="5">
    <location>
        <begin position="1"/>
        <end position="30"/>
    </location>
</feature>
<dbReference type="EMBL" id="QXFL01000005">
    <property type="protein sequence ID" value="RIV85005.1"/>
    <property type="molecule type" value="Genomic_DNA"/>
</dbReference>
<reference evidence="7 8" key="1">
    <citation type="submission" date="2018-08" db="EMBL/GenBank/DDBJ databases">
        <title>Erythrobacter zhengii sp.nov., a bacterium isolated from deep-sea sediment.</title>
        <authorList>
            <person name="Fang C."/>
            <person name="Wu Y.-H."/>
            <person name="Sun C."/>
            <person name="Wang H."/>
            <person name="Cheng H."/>
            <person name="Meng F.-X."/>
            <person name="Wang C.-S."/>
            <person name="Xu X.-W."/>
        </authorList>
    </citation>
    <scope>NUCLEOTIDE SEQUENCE [LARGE SCALE GENOMIC DNA]</scope>
    <source>
        <strain evidence="7 8">V18</strain>
    </source>
</reference>
<feature type="compositionally biased region" description="Basic and acidic residues" evidence="5">
    <location>
        <begin position="20"/>
        <end position="30"/>
    </location>
</feature>
<comment type="caution">
    <text evidence="7">The sequence shown here is derived from an EMBL/GenBank/DDBJ whole genome shotgun (WGS) entry which is preliminary data.</text>
</comment>
<evidence type="ECO:0000259" key="6">
    <source>
        <dbReference type="PROSITE" id="PS50977"/>
    </source>
</evidence>
<dbReference type="PROSITE" id="PS50977">
    <property type="entry name" value="HTH_TETR_2"/>
    <property type="match status" value="2"/>
</dbReference>
<name>A0A418NR05_9SPHN</name>
<evidence type="ECO:0000256" key="5">
    <source>
        <dbReference type="SAM" id="MobiDB-lite"/>
    </source>
</evidence>
<gene>
    <name evidence="7" type="ORF">D2V07_11920</name>
</gene>
<keyword evidence="3" id="KW-0804">Transcription</keyword>
<feature type="domain" description="HTH tetR-type" evidence="6">
    <location>
        <begin position="31"/>
        <end position="91"/>
    </location>
</feature>
<evidence type="ECO:0000256" key="2">
    <source>
        <dbReference type="ARBA" id="ARBA00023125"/>
    </source>
</evidence>
<evidence type="ECO:0000313" key="8">
    <source>
        <dbReference type="Proteomes" id="UP000286576"/>
    </source>
</evidence>
<proteinExistence type="predicted"/>
<dbReference type="PANTHER" id="PTHR47506">
    <property type="entry name" value="TRANSCRIPTIONAL REGULATORY PROTEIN"/>
    <property type="match status" value="1"/>
</dbReference>
<dbReference type="InterPro" id="IPR036271">
    <property type="entry name" value="Tet_transcr_reg_TetR-rel_C_sf"/>
</dbReference>
<keyword evidence="2 4" id="KW-0238">DNA-binding</keyword>
<protein>
    <submittedName>
        <fullName evidence="7">TetR/AcrR family transcriptional regulator</fullName>
    </submittedName>
</protein>
<organism evidence="7 8">
    <name type="scientific">Aurantiacibacter zhengii</name>
    <dbReference type="NCBI Taxonomy" id="2307003"/>
    <lineage>
        <taxon>Bacteria</taxon>
        <taxon>Pseudomonadati</taxon>
        <taxon>Pseudomonadota</taxon>
        <taxon>Alphaproteobacteria</taxon>
        <taxon>Sphingomonadales</taxon>
        <taxon>Erythrobacteraceae</taxon>
        <taxon>Aurantiacibacter</taxon>
    </lineage>
</organism>
<feature type="domain" description="HTH tetR-type" evidence="6">
    <location>
        <begin position="239"/>
        <end position="299"/>
    </location>
</feature>
<dbReference type="AlphaFoldDB" id="A0A418NR05"/>
<keyword evidence="8" id="KW-1185">Reference proteome</keyword>
<dbReference type="SUPFAM" id="SSF48498">
    <property type="entry name" value="Tetracyclin repressor-like, C-terminal domain"/>
    <property type="match status" value="1"/>
</dbReference>
<dbReference type="SUPFAM" id="SSF46689">
    <property type="entry name" value="Homeodomain-like"/>
    <property type="match status" value="2"/>
</dbReference>
<sequence length="433" mass="48801">MLRLRHERVMDSKTGGLTGGRERSPRGARYEQKRDALLDAATTLINEHGAKATTLQAVSHAVELSTTSVTYYFPRKDVLAAAVFERAIERLREFVDEAAKEPTPRERVCRLLELHIRLRADVIRGTDVSIATLSEVRTLDDPIRLPLLRQYVELFRATRALWGDFPADQKPLMTARTHLLQETIFWMPVWLARYPIDEFPRVHRQLFELFDLGLAVPGATWSPADLPRCADGEPTADGENAAPNFLGVATRLINESGYRGASVVRIVDELKVTKGSFYHHLDTKDDLILECFRRSFRRISAVQRAAAESGGSQWERLEATMNYLIDLQFEGDFPLTRTSALQALPIDVRTDLLARSDRTALRLGNTLVEGMQEGSIRLINPHLASQTITAMLNSAYDLRNWAIDMDRKDAIRIYASCLTQGMFVDPAKILGQA</sequence>
<dbReference type="Gene3D" id="1.10.10.60">
    <property type="entry name" value="Homeodomain-like"/>
    <property type="match status" value="2"/>
</dbReference>
<keyword evidence="1" id="KW-0805">Transcription regulation</keyword>
<dbReference type="GO" id="GO:0003677">
    <property type="term" value="F:DNA binding"/>
    <property type="evidence" value="ECO:0007669"/>
    <property type="project" value="UniProtKB-UniRule"/>
</dbReference>
<dbReference type="InterPro" id="IPR009057">
    <property type="entry name" value="Homeodomain-like_sf"/>
</dbReference>